<reference evidence="5" key="1">
    <citation type="journal article" date="2018" name="Genome Biol.">
        <title>SKESA: strategic k-mer extension for scrupulous assemblies.</title>
        <authorList>
            <person name="Souvorov A."/>
            <person name="Agarwala R."/>
            <person name="Lipman D.J."/>
        </authorList>
    </citation>
    <scope>NUCLEOTIDE SEQUENCE</scope>
    <source>
        <strain evidence="5">SFBRL218_S4</strain>
    </source>
</reference>
<feature type="domain" description="M protein trans-acting positive regulator (MGA) HTH" evidence="4">
    <location>
        <begin position="7"/>
        <end position="64"/>
    </location>
</feature>
<evidence type="ECO:0000256" key="1">
    <source>
        <dbReference type="ARBA" id="ARBA00023015"/>
    </source>
</evidence>
<dbReference type="Gene3D" id="1.10.10.10">
    <property type="entry name" value="Winged helix-like DNA-binding domain superfamily/Winged helix DNA-binding domain"/>
    <property type="match status" value="1"/>
</dbReference>
<dbReference type="InterPro" id="IPR007737">
    <property type="entry name" value="Mga_HTH"/>
</dbReference>
<dbReference type="Pfam" id="PF05043">
    <property type="entry name" value="Mga"/>
    <property type="match status" value="1"/>
</dbReference>
<comment type="caution">
    <text evidence="5">The sequence shown here is derived from an EMBL/GenBank/DDBJ whole genome shotgun (WGS) entry which is preliminary data.</text>
</comment>
<dbReference type="Proteomes" id="UP000853596">
    <property type="component" value="Unassembled WGS sequence"/>
</dbReference>
<evidence type="ECO:0000259" key="4">
    <source>
        <dbReference type="Pfam" id="PF08280"/>
    </source>
</evidence>
<organism evidence="5">
    <name type="scientific">Listeria monocytogenes</name>
    <dbReference type="NCBI Taxonomy" id="1639"/>
    <lineage>
        <taxon>Bacteria</taxon>
        <taxon>Bacillati</taxon>
        <taxon>Bacillota</taxon>
        <taxon>Bacilli</taxon>
        <taxon>Bacillales</taxon>
        <taxon>Listeriaceae</taxon>
        <taxon>Listeria</taxon>
    </lineage>
</organism>
<dbReference type="AlphaFoldDB" id="A0A8H9JVK1"/>
<feature type="domain" description="Mga helix-turn-helix" evidence="3">
    <location>
        <begin position="82"/>
        <end position="160"/>
    </location>
</feature>
<keyword evidence="1" id="KW-0805">Transcription regulation</keyword>
<name>A0A8H9JVK1_LISMN</name>
<dbReference type="PANTHER" id="PTHR30185">
    <property type="entry name" value="CRYPTIC BETA-GLUCOSIDE BGL OPERON ANTITERMINATOR"/>
    <property type="match status" value="1"/>
</dbReference>
<sequence>MLTNYIEKDIKRKCLICDFLLKNKHTNLDEIAEYMGTSRVTVRSDIHTLNEELDGLISIQMKENADDWIYQCQLQYGATERQVLYKLYDNSMFLKCLAFFVTNVEEHKFTDFMDEYFISHSHAYRLKHKVEEFLRDIDLSLENNRITGKEYRVRYLIALLQAEYGVRIYPLLDHEKKMIDDFMATLNLRINIDAVAHNAEGHEYFRSLISMVFKRDIPTSAIILDEQCQKYIESSRFLVMVRKSCKETLEKELDLEFSYNDYLYLMLIYYSTNFSIIDASMKKVELEQFNELILKNADLQSLIDLFEEYFGSEVVNHSLFRAALCYFLKKTLFNLQGLIPSNERLLDKKYQPLYLVVKSVLERWNEISGHRTMLIDSHINYLTIHLYPLIFKWNNPVQICIFSFNLINFESCKFQVEQELGRKVKVNETMFNSTRELNEVLAQVDEPTIVLCHPNCEMELKESVQQTVIPISLAFFDRDLIDVENAIQSLRIKEHEKRLAYLRG</sequence>
<dbReference type="InterPro" id="IPR050661">
    <property type="entry name" value="BglG_antiterminators"/>
</dbReference>
<dbReference type="PANTHER" id="PTHR30185:SF18">
    <property type="entry name" value="TRANSCRIPTIONAL REGULATOR MTLR"/>
    <property type="match status" value="1"/>
</dbReference>
<keyword evidence="2" id="KW-0804">Transcription</keyword>
<dbReference type="InterPro" id="IPR013199">
    <property type="entry name" value="HTH_Mga_DNA-bd_dom"/>
</dbReference>
<accession>A0A8H9JVK1</accession>
<evidence type="ECO:0000259" key="3">
    <source>
        <dbReference type="Pfam" id="PF05043"/>
    </source>
</evidence>
<proteinExistence type="predicted"/>
<evidence type="ECO:0000313" key="5">
    <source>
        <dbReference type="EMBL" id="HAO5923535.1"/>
    </source>
</evidence>
<dbReference type="InterPro" id="IPR036388">
    <property type="entry name" value="WH-like_DNA-bd_sf"/>
</dbReference>
<reference evidence="5" key="2">
    <citation type="submission" date="2020-10" db="EMBL/GenBank/DDBJ databases">
        <authorList>
            <consortium name="NCBI Pathogen Detection Project"/>
        </authorList>
    </citation>
    <scope>NUCLEOTIDE SEQUENCE</scope>
    <source>
        <strain evidence="5">SFBRL218_S4</strain>
    </source>
</reference>
<protein>
    <submittedName>
        <fullName evidence="5">HTH domain-containing protein</fullName>
    </submittedName>
</protein>
<gene>
    <name evidence="5" type="ORF">IP987_002755</name>
</gene>
<dbReference type="EMBL" id="DABXZF010000048">
    <property type="protein sequence ID" value="HAO5923535.1"/>
    <property type="molecule type" value="Genomic_DNA"/>
</dbReference>
<dbReference type="Pfam" id="PF08280">
    <property type="entry name" value="HTH_Mga"/>
    <property type="match status" value="1"/>
</dbReference>
<evidence type="ECO:0000256" key="2">
    <source>
        <dbReference type="ARBA" id="ARBA00023163"/>
    </source>
</evidence>